<dbReference type="PRINTS" id="PR00618">
    <property type="entry name" value="DKSAZNFINGER"/>
</dbReference>
<dbReference type="PROSITE" id="PS51128">
    <property type="entry name" value="ZF_DKSA_2"/>
    <property type="match status" value="1"/>
</dbReference>
<organism evidence="6 7">
    <name type="scientific">Parasedimentitalea maritima</name>
    <dbReference type="NCBI Taxonomy" id="2578117"/>
    <lineage>
        <taxon>Bacteria</taxon>
        <taxon>Pseudomonadati</taxon>
        <taxon>Pseudomonadota</taxon>
        <taxon>Alphaproteobacteria</taxon>
        <taxon>Rhodobacterales</taxon>
        <taxon>Paracoccaceae</taxon>
        <taxon>Parasedimentitalea</taxon>
    </lineage>
</organism>
<protein>
    <submittedName>
        <fullName evidence="6">TraR/DksA family transcriptional regulator</fullName>
    </submittedName>
</protein>
<dbReference type="Gene3D" id="1.20.120.910">
    <property type="entry name" value="DksA, coiled-coil domain"/>
    <property type="match status" value="1"/>
</dbReference>
<gene>
    <name evidence="6" type="ORF">GP644_23485</name>
</gene>
<evidence type="ECO:0000313" key="7">
    <source>
        <dbReference type="Proteomes" id="UP000441586"/>
    </source>
</evidence>
<evidence type="ECO:0000256" key="2">
    <source>
        <dbReference type="ARBA" id="ARBA00022771"/>
    </source>
</evidence>
<dbReference type="PANTHER" id="PTHR38777">
    <property type="entry name" value="FELS-2 PROPHAGE PROTEIN"/>
    <property type="match status" value="1"/>
</dbReference>
<dbReference type="EMBL" id="WSFO01000038">
    <property type="protein sequence ID" value="KAE9624228.1"/>
    <property type="molecule type" value="Genomic_DNA"/>
</dbReference>
<dbReference type="InterPro" id="IPR020460">
    <property type="entry name" value="Znf_C4-type_bac"/>
</dbReference>
<dbReference type="GO" id="GO:0008270">
    <property type="term" value="F:zinc ion binding"/>
    <property type="evidence" value="ECO:0007669"/>
    <property type="project" value="UniProtKB-KW"/>
</dbReference>
<dbReference type="Pfam" id="PF01258">
    <property type="entry name" value="zf-dskA_traR"/>
    <property type="match status" value="1"/>
</dbReference>
<accession>A0A6A4RCI5</accession>
<dbReference type="SUPFAM" id="SSF57716">
    <property type="entry name" value="Glucocorticoid receptor-like (DNA-binding domain)"/>
    <property type="match status" value="1"/>
</dbReference>
<dbReference type="Proteomes" id="UP000441586">
    <property type="component" value="Unassembled WGS sequence"/>
</dbReference>
<dbReference type="PANTHER" id="PTHR38777:SF1">
    <property type="entry name" value="DNAK SUPPRESSOR PROTEIN"/>
    <property type="match status" value="1"/>
</dbReference>
<dbReference type="GO" id="GO:1900378">
    <property type="term" value="P:positive regulation of secondary metabolite biosynthetic process"/>
    <property type="evidence" value="ECO:0007669"/>
    <property type="project" value="TreeGrafter"/>
</dbReference>
<dbReference type="InterPro" id="IPR020458">
    <property type="entry name" value="Znf_DskA_TraR_CS"/>
</dbReference>
<reference evidence="6 7" key="1">
    <citation type="submission" date="2019-12" db="EMBL/GenBank/DDBJ databases">
        <authorList>
            <person name="Zhang Y.-J."/>
        </authorList>
    </citation>
    <scope>NUCLEOTIDE SEQUENCE [LARGE SCALE GENOMIC DNA]</scope>
    <source>
        <strain evidence="6 7">H18S-6</strain>
    </source>
</reference>
<keyword evidence="2" id="KW-0863">Zinc-finger</keyword>
<feature type="domain" description="Zinc finger DksA/TraR C4-type" evidence="5">
    <location>
        <begin position="20"/>
        <end position="49"/>
    </location>
</feature>
<feature type="zinc finger region" description="dksA C4-type" evidence="4">
    <location>
        <begin position="21"/>
        <end position="45"/>
    </location>
</feature>
<name>A0A6A4RCI5_9RHOB</name>
<dbReference type="InterPro" id="IPR000962">
    <property type="entry name" value="Znf_DskA_TraR"/>
</dbReference>
<evidence type="ECO:0000256" key="1">
    <source>
        <dbReference type="ARBA" id="ARBA00022723"/>
    </source>
</evidence>
<evidence type="ECO:0000256" key="3">
    <source>
        <dbReference type="ARBA" id="ARBA00022833"/>
    </source>
</evidence>
<comment type="caution">
    <text evidence="6">The sequence shown here is derived from an EMBL/GenBank/DDBJ whole genome shotgun (WGS) entry which is preliminary data.</text>
</comment>
<keyword evidence="3" id="KW-0862">Zinc</keyword>
<keyword evidence="1" id="KW-0479">Metal-binding</keyword>
<dbReference type="AlphaFoldDB" id="A0A6A4RCI5"/>
<proteinExistence type="predicted"/>
<evidence type="ECO:0000259" key="5">
    <source>
        <dbReference type="Pfam" id="PF01258"/>
    </source>
</evidence>
<evidence type="ECO:0000256" key="4">
    <source>
        <dbReference type="PROSITE-ProRule" id="PRU00510"/>
    </source>
</evidence>
<dbReference type="PROSITE" id="PS01102">
    <property type="entry name" value="ZF_DKSA_1"/>
    <property type="match status" value="1"/>
</dbReference>
<evidence type="ECO:0000313" key="6">
    <source>
        <dbReference type="EMBL" id="KAE9624228.1"/>
    </source>
</evidence>
<sequence length="58" mass="6817">MARLVEQQRLARECVSGATHCEDCDGEIPTRRREALPYVTRCVECQEFADRLQARHRR</sequence>